<protein>
    <submittedName>
        <fullName evidence="1">411_t:CDS:1</fullName>
    </submittedName>
</protein>
<accession>A0ACA9LYC9</accession>
<keyword evidence="2" id="KW-1185">Reference proteome</keyword>
<name>A0ACA9LYC9_9GLOM</name>
<reference evidence="1" key="1">
    <citation type="submission" date="2021-06" db="EMBL/GenBank/DDBJ databases">
        <authorList>
            <person name="Kallberg Y."/>
            <person name="Tangrot J."/>
            <person name="Rosling A."/>
        </authorList>
    </citation>
    <scope>NUCLEOTIDE SEQUENCE</scope>
    <source>
        <strain evidence="1">AU212A</strain>
    </source>
</reference>
<feature type="non-terminal residue" evidence="1">
    <location>
        <position position="1"/>
    </location>
</feature>
<dbReference type="EMBL" id="CAJVPM010008760">
    <property type="protein sequence ID" value="CAG8557941.1"/>
    <property type="molecule type" value="Genomic_DNA"/>
</dbReference>
<comment type="caution">
    <text evidence="1">The sequence shown here is derived from an EMBL/GenBank/DDBJ whole genome shotgun (WGS) entry which is preliminary data.</text>
</comment>
<gene>
    <name evidence="1" type="ORF">SCALOS_LOCUS5408</name>
</gene>
<organism evidence="1 2">
    <name type="scientific">Scutellospora calospora</name>
    <dbReference type="NCBI Taxonomy" id="85575"/>
    <lineage>
        <taxon>Eukaryota</taxon>
        <taxon>Fungi</taxon>
        <taxon>Fungi incertae sedis</taxon>
        <taxon>Mucoromycota</taxon>
        <taxon>Glomeromycotina</taxon>
        <taxon>Glomeromycetes</taxon>
        <taxon>Diversisporales</taxon>
        <taxon>Gigasporaceae</taxon>
        <taxon>Scutellospora</taxon>
    </lineage>
</organism>
<sequence>QHKLYDTYYSKLLERKFKSKASGSTRINITNSIHPNKASHLVAYFTKNENPEQ</sequence>
<proteinExistence type="predicted"/>
<evidence type="ECO:0000313" key="2">
    <source>
        <dbReference type="Proteomes" id="UP000789860"/>
    </source>
</evidence>
<dbReference type="Proteomes" id="UP000789860">
    <property type="component" value="Unassembled WGS sequence"/>
</dbReference>
<evidence type="ECO:0000313" key="1">
    <source>
        <dbReference type="EMBL" id="CAG8557941.1"/>
    </source>
</evidence>